<gene>
    <name evidence="1" type="ordered locus">Elen_2423</name>
</gene>
<dbReference type="KEGG" id="ele:Elen_2423"/>
<dbReference type="EMBL" id="CP001726">
    <property type="protein sequence ID" value="ACV56381.1"/>
    <property type="molecule type" value="Genomic_DNA"/>
</dbReference>
<keyword evidence="2" id="KW-1185">Reference proteome</keyword>
<protein>
    <submittedName>
        <fullName evidence="1">Transferase hexapeptide repeat containing protein</fullName>
    </submittedName>
</protein>
<evidence type="ECO:0000313" key="2">
    <source>
        <dbReference type="Proteomes" id="UP000001377"/>
    </source>
</evidence>
<dbReference type="InterPro" id="IPR001451">
    <property type="entry name" value="Hexapep"/>
</dbReference>
<dbReference type="STRING" id="479437.Elen_2423"/>
<dbReference type="SUPFAM" id="SSF51161">
    <property type="entry name" value="Trimeric LpxA-like enzymes"/>
    <property type="match status" value="1"/>
</dbReference>
<dbReference type="AlphaFoldDB" id="C8WL02"/>
<evidence type="ECO:0000313" key="1">
    <source>
        <dbReference type="EMBL" id="ACV56381.1"/>
    </source>
</evidence>
<dbReference type="GO" id="GO:0016740">
    <property type="term" value="F:transferase activity"/>
    <property type="evidence" value="ECO:0007669"/>
    <property type="project" value="UniProtKB-KW"/>
</dbReference>
<name>C8WL02_EGGLE</name>
<dbReference type="eggNOG" id="COG1045">
    <property type="taxonomic scope" value="Bacteria"/>
</dbReference>
<dbReference type="HOGENOM" id="CLU_107086_0_0_11"/>
<dbReference type="Proteomes" id="UP000001377">
    <property type="component" value="Chromosome"/>
</dbReference>
<dbReference type="BioCyc" id="ELEN479437:G1GFY-2445-MONOMER"/>
<reference evidence="1 2" key="1">
    <citation type="journal article" date="2009" name="Stand. Genomic Sci.">
        <title>Complete genome sequence of Eggerthella lenta type strain (IPP VPI 0255).</title>
        <authorList>
            <person name="Saunders E."/>
            <person name="Pukall R."/>
            <person name="Abt B."/>
            <person name="Lapidus A."/>
            <person name="Glavina Del Rio T."/>
            <person name="Copeland A."/>
            <person name="Tice H."/>
            <person name="Cheng J.F."/>
            <person name="Lucas S."/>
            <person name="Chen F."/>
            <person name="Nolan M."/>
            <person name="Bruce D."/>
            <person name="Goodwin L."/>
            <person name="Pitluck S."/>
            <person name="Ivanova N."/>
            <person name="Mavromatis K."/>
            <person name="Ovchinnikova G."/>
            <person name="Pati A."/>
            <person name="Chen A."/>
            <person name="Palaniappan K."/>
            <person name="Land M."/>
            <person name="Hauser L."/>
            <person name="Chang Y.J."/>
            <person name="Jeffries C.D."/>
            <person name="Chain P."/>
            <person name="Meincke L."/>
            <person name="Sims D."/>
            <person name="Brettin T."/>
            <person name="Detter J.C."/>
            <person name="Goker M."/>
            <person name="Bristow J."/>
            <person name="Eisen J.A."/>
            <person name="Markowitz V."/>
            <person name="Hugenholtz P."/>
            <person name="Kyrpides N.C."/>
            <person name="Klenk H.P."/>
            <person name="Han C."/>
        </authorList>
    </citation>
    <scope>NUCLEOTIDE SEQUENCE [LARGE SCALE GENOMIC DNA]</scope>
    <source>
        <strain evidence="2">ATCC 25559 / DSM 2243 / CCUG 17323 / JCM 9979 / KCTC 3265 / NCTC 11813 / VPI 0255 / 1899 B</strain>
    </source>
</reference>
<sequence>MPVNIVGSEAGAKAMLLKQLNSLFFISKIEEAAIDGEFGRALARCQRSFSKTRNKYYSEASATKFDPLQGCQWSRFLYELARCIFVEEGVSSVCDKLYALNKAMSSVDLYYQVAMPDIFMFDHPFGSVMGRASYSDYFTFSQGCTVGNNRGIYPRFGQSVFMFSNSKVIGDCEIGDNVIIGANAYVKDTDIPGGSLVFGQSPDLVIKENKLDYVRKYAEQVFSYE</sequence>
<dbReference type="PaxDb" id="479437-Elen_2423"/>
<dbReference type="InterPro" id="IPR011004">
    <property type="entry name" value="Trimer_LpxA-like_sf"/>
</dbReference>
<keyword evidence="1" id="KW-0808">Transferase</keyword>
<organism evidence="1 2">
    <name type="scientific">Eggerthella lenta (strain ATCC 25559 / DSM 2243 / CCUG 17323 / JCM 9979 / KCTC 3265 / NCTC 11813 / VPI 0255 / 1899 B)</name>
    <name type="common">Eubacterium lentum</name>
    <dbReference type="NCBI Taxonomy" id="479437"/>
    <lineage>
        <taxon>Bacteria</taxon>
        <taxon>Bacillati</taxon>
        <taxon>Actinomycetota</taxon>
        <taxon>Coriobacteriia</taxon>
        <taxon>Eggerthellales</taxon>
        <taxon>Eggerthellaceae</taxon>
        <taxon>Eggerthella</taxon>
    </lineage>
</organism>
<proteinExistence type="predicted"/>
<dbReference type="Gene3D" id="2.160.10.10">
    <property type="entry name" value="Hexapeptide repeat proteins"/>
    <property type="match status" value="1"/>
</dbReference>
<dbReference type="RefSeq" id="WP_015761166.1">
    <property type="nucleotide sequence ID" value="NC_013204.1"/>
</dbReference>
<dbReference type="Pfam" id="PF00132">
    <property type="entry name" value="Hexapep"/>
    <property type="match status" value="1"/>
</dbReference>
<accession>C8WL02</accession>